<gene>
    <name evidence="2" type="ORF">PVK06_031540</name>
</gene>
<reference evidence="2 3" key="1">
    <citation type="submission" date="2023-03" db="EMBL/GenBank/DDBJ databases">
        <title>WGS of Gossypium arboreum.</title>
        <authorList>
            <person name="Yu D."/>
        </authorList>
    </citation>
    <scope>NUCLEOTIDE SEQUENCE [LARGE SCALE GENOMIC DNA]</scope>
    <source>
        <tissue evidence="2">Leaf</tissue>
    </source>
</reference>
<organism evidence="2 3">
    <name type="scientific">Gossypium arboreum</name>
    <name type="common">Tree cotton</name>
    <name type="synonym">Gossypium nanking</name>
    <dbReference type="NCBI Taxonomy" id="29729"/>
    <lineage>
        <taxon>Eukaryota</taxon>
        <taxon>Viridiplantae</taxon>
        <taxon>Streptophyta</taxon>
        <taxon>Embryophyta</taxon>
        <taxon>Tracheophyta</taxon>
        <taxon>Spermatophyta</taxon>
        <taxon>Magnoliopsida</taxon>
        <taxon>eudicotyledons</taxon>
        <taxon>Gunneridae</taxon>
        <taxon>Pentapetalae</taxon>
        <taxon>rosids</taxon>
        <taxon>malvids</taxon>
        <taxon>Malvales</taxon>
        <taxon>Malvaceae</taxon>
        <taxon>Malvoideae</taxon>
        <taxon>Gossypium</taxon>
    </lineage>
</organism>
<accession>A0ABR0NSD5</accession>
<feature type="region of interest" description="Disordered" evidence="1">
    <location>
        <begin position="1"/>
        <end position="29"/>
    </location>
</feature>
<feature type="compositionally biased region" description="Polar residues" evidence="1">
    <location>
        <begin position="1"/>
        <end position="11"/>
    </location>
</feature>
<dbReference type="EMBL" id="JARKNE010000009">
    <property type="protein sequence ID" value="KAK5803891.1"/>
    <property type="molecule type" value="Genomic_DNA"/>
</dbReference>
<comment type="caution">
    <text evidence="2">The sequence shown here is derived from an EMBL/GenBank/DDBJ whole genome shotgun (WGS) entry which is preliminary data.</text>
</comment>
<sequence>MIRENATTTAETCKEKDAPVSIDGAGAMAPPWADTVTNIERKKTTKMEMQTCAIMNVK</sequence>
<name>A0ABR0NSD5_GOSAR</name>
<evidence type="ECO:0000256" key="1">
    <source>
        <dbReference type="SAM" id="MobiDB-lite"/>
    </source>
</evidence>
<evidence type="ECO:0000313" key="2">
    <source>
        <dbReference type="EMBL" id="KAK5803891.1"/>
    </source>
</evidence>
<dbReference type="Proteomes" id="UP001358586">
    <property type="component" value="Chromosome 9"/>
</dbReference>
<protein>
    <submittedName>
        <fullName evidence="2">Uncharacterized protein</fullName>
    </submittedName>
</protein>
<proteinExistence type="predicted"/>
<evidence type="ECO:0000313" key="3">
    <source>
        <dbReference type="Proteomes" id="UP001358586"/>
    </source>
</evidence>
<keyword evidence="3" id="KW-1185">Reference proteome</keyword>